<dbReference type="GO" id="GO:0015144">
    <property type="term" value="F:carbohydrate transmembrane transporter activity"/>
    <property type="evidence" value="ECO:0007669"/>
    <property type="project" value="InterPro"/>
</dbReference>
<feature type="compositionally biased region" description="Low complexity" evidence="5">
    <location>
        <begin position="39"/>
        <end position="54"/>
    </location>
</feature>
<keyword evidence="3" id="KW-0762">Sugar transport</keyword>
<keyword evidence="2" id="KW-0813">Transport</keyword>
<dbReference type="OrthoDB" id="9766758at2"/>
<name>A0A1I7MN03_9MICC</name>
<feature type="signal peptide" evidence="6">
    <location>
        <begin position="1"/>
        <end position="31"/>
    </location>
</feature>
<dbReference type="Gene3D" id="3.40.190.10">
    <property type="entry name" value="Periplasmic binding protein-like II"/>
    <property type="match status" value="2"/>
</dbReference>
<evidence type="ECO:0000256" key="6">
    <source>
        <dbReference type="SAM" id="SignalP"/>
    </source>
</evidence>
<dbReference type="InterPro" id="IPR006059">
    <property type="entry name" value="SBP"/>
</dbReference>
<dbReference type="GO" id="GO:1901982">
    <property type="term" value="F:maltose binding"/>
    <property type="evidence" value="ECO:0007669"/>
    <property type="project" value="TreeGrafter"/>
</dbReference>
<dbReference type="InterPro" id="IPR006060">
    <property type="entry name" value="Maltose/Cyclodextrin-bd"/>
</dbReference>
<accession>A0A1I7MN03</accession>
<dbReference type="SUPFAM" id="SSF53850">
    <property type="entry name" value="Periplasmic binding protein-like II"/>
    <property type="match status" value="1"/>
</dbReference>
<evidence type="ECO:0000256" key="1">
    <source>
        <dbReference type="ARBA" id="ARBA00008520"/>
    </source>
</evidence>
<keyword evidence="4 6" id="KW-0732">Signal</keyword>
<dbReference type="Pfam" id="PF13416">
    <property type="entry name" value="SBP_bac_8"/>
    <property type="match status" value="1"/>
</dbReference>
<proteinExistence type="inferred from homology"/>
<dbReference type="AlphaFoldDB" id="A0A1I7MN03"/>
<keyword evidence="8" id="KW-1185">Reference proteome</keyword>
<feature type="chain" id="PRO_5039277866" evidence="6">
    <location>
        <begin position="32"/>
        <end position="440"/>
    </location>
</feature>
<dbReference type="PANTHER" id="PTHR30061">
    <property type="entry name" value="MALTOSE-BINDING PERIPLASMIC PROTEIN"/>
    <property type="match status" value="1"/>
</dbReference>
<evidence type="ECO:0000256" key="5">
    <source>
        <dbReference type="SAM" id="MobiDB-lite"/>
    </source>
</evidence>
<dbReference type="GO" id="GO:0042956">
    <property type="term" value="P:maltodextrin transmembrane transport"/>
    <property type="evidence" value="ECO:0007669"/>
    <property type="project" value="TreeGrafter"/>
</dbReference>
<dbReference type="RefSeq" id="WP_091697438.1">
    <property type="nucleotide sequence ID" value="NZ_FPCG01000006.1"/>
</dbReference>
<protein>
    <submittedName>
        <fullName evidence="7">Carbohydrate ABC transporter substrate-binding protein, CUT1 family (TC 3.A.1.1.-)</fullName>
    </submittedName>
</protein>
<evidence type="ECO:0000313" key="8">
    <source>
        <dbReference type="Proteomes" id="UP000198881"/>
    </source>
</evidence>
<organism evidence="7 8">
    <name type="scientific">Micrococcus terreus</name>
    <dbReference type="NCBI Taxonomy" id="574650"/>
    <lineage>
        <taxon>Bacteria</taxon>
        <taxon>Bacillati</taxon>
        <taxon>Actinomycetota</taxon>
        <taxon>Actinomycetes</taxon>
        <taxon>Micrococcales</taxon>
        <taxon>Micrococcaceae</taxon>
        <taxon>Micrococcus</taxon>
    </lineage>
</organism>
<reference evidence="7 8" key="1">
    <citation type="submission" date="2016-10" db="EMBL/GenBank/DDBJ databases">
        <authorList>
            <person name="de Groot N.N."/>
        </authorList>
    </citation>
    <scope>NUCLEOTIDE SEQUENCE [LARGE SCALE GENOMIC DNA]</scope>
    <source>
        <strain evidence="7 8">CGMCC 1.7054</strain>
    </source>
</reference>
<dbReference type="EMBL" id="FPCG01000006">
    <property type="protein sequence ID" value="SFV23304.1"/>
    <property type="molecule type" value="Genomic_DNA"/>
</dbReference>
<dbReference type="PANTHER" id="PTHR30061:SF50">
    <property type="entry name" value="MALTOSE_MALTODEXTRIN-BINDING PERIPLASMIC PROTEIN"/>
    <property type="match status" value="1"/>
</dbReference>
<evidence type="ECO:0000256" key="2">
    <source>
        <dbReference type="ARBA" id="ARBA00022448"/>
    </source>
</evidence>
<dbReference type="GO" id="GO:0015768">
    <property type="term" value="P:maltose transport"/>
    <property type="evidence" value="ECO:0007669"/>
    <property type="project" value="TreeGrafter"/>
</dbReference>
<sequence>MKAKTLGGAPRRTLTLAATAAFSALALTACGGGTGGGASSSAPAGSPSSSPSASQDLTEGGSSTITMWVDQNRQKPLEPIVKKFQEDTGITVNLTVKDNSKMRDDFITQAPTGKGPDVIVGAHDWIGALVQNGAIEPVELGDKASEFSETSVQAVTYEGQTWGVPYSVENLAILRNTELVDSTPETFDEMLAEGQKAVDAGEAKYPFVVGLDPVNGDPYHLYPFQTSMGAPVFEQAEDGSYDVSQLAMGGEAGTAFAEKLAEYGTEGEGVLNPNMTADIAKEQFNKGDAAYFISGPWNVDGAEEAGIDFAVDPIPSMGEEDAQSFVGVNAFFVSAESQNKLAANEFVVNYLSSEQAQDALYEEGKRPPALTASFDKASSDEVIKAFGEIGENGVPMPTAPEMGAVWEFWGGAQMKIIKGEGDPAQTWEKMVSDIEGNLEK</sequence>
<dbReference type="GO" id="GO:0055052">
    <property type="term" value="C:ATP-binding cassette (ABC) transporter complex, substrate-binding subunit-containing"/>
    <property type="evidence" value="ECO:0007669"/>
    <property type="project" value="TreeGrafter"/>
</dbReference>
<feature type="region of interest" description="Disordered" evidence="5">
    <location>
        <begin position="33"/>
        <end position="60"/>
    </location>
</feature>
<evidence type="ECO:0000313" key="7">
    <source>
        <dbReference type="EMBL" id="SFV23304.1"/>
    </source>
</evidence>
<dbReference type="STRING" id="574650.SAMN04487966_106156"/>
<dbReference type="CDD" id="cd13586">
    <property type="entry name" value="PBP2_Maltose_binding_like"/>
    <property type="match status" value="1"/>
</dbReference>
<gene>
    <name evidence="7" type="ORF">SAMN04487966_106156</name>
</gene>
<evidence type="ECO:0000256" key="4">
    <source>
        <dbReference type="ARBA" id="ARBA00022729"/>
    </source>
</evidence>
<evidence type="ECO:0000256" key="3">
    <source>
        <dbReference type="ARBA" id="ARBA00022597"/>
    </source>
</evidence>
<comment type="similarity">
    <text evidence="1">Belongs to the bacterial solute-binding protein 1 family.</text>
</comment>
<dbReference type="PROSITE" id="PS51257">
    <property type="entry name" value="PROKAR_LIPOPROTEIN"/>
    <property type="match status" value="1"/>
</dbReference>
<dbReference type="Proteomes" id="UP000198881">
    <property type="component" value="Unassembled WGS sequence"/>
</dbReference>
<dbReference type="PRINTS" id="PR00181">
    <property type="entry name" value="MALTOSEBP"/>
</dbReference>